<sequence length="72" mass="7726">MSTSDETALVRVARGTASQEEIAALTAVLLARAVAGGHDDPHPDGPSSAVARWSRPERRPWYRSPVSWRGAS</sequence>
<dbReference type="AlphaFoldDB" id="A0A918YS04"/>
<name>A0A918YS04_9ACTN</name>
<proteinExistence type="predicted"/>
<gene>
    <name evidence="2" type="ORF">GCM10010339_82670</name>
</gene>
<evidence type="ECO:0000256" key="1">
    <source>
        <dbReference type="SAM" id="MobiDB-lite"/>
    </source>
</evidence>
<reference evidence="2" key="1">
    <citation type="journal article" date="2014" name="Int. J. Syst. Evol. Microbiol.">
        <title>Complete genome sequence of Corynebacterium casei LMG S-19264T (=DSM 44701T), isolated from a smear-ripened cheese.</title>
        <authorList>
            <consortium name="US DOE Joint Genome Institute (JGI-PGF)"/>
            <person name="Walter F."/>
            <person name="Albersmeier A."/>
            <person name="Kalinowski J."/>
            <person name="Ruckert C."/>
        </authorList>
    </citation>
    <scope>NUCLEOTIDE SEQUENCE</scope>
    <source>
        <strain evidence="2">JCM 4714</strain>
    </source>
</reference>
<dbReference type="InterPro" id="IPR032716">
    <property type="entry name" value="ACC_epsilon"/>
</dbReference>
<reference evidence="2" key="2">
    <citation type="submission" date="2020-09" db="EMBL/GenBank/DDBJ databases">
        <authorList>
            <person name="Sun Q."/>
            <person name="Ohkuma M."/>
        </authorList>
    </citation>
    <scope>NUCLEOTIDE SEQUENCE</scope>
    <source>
        <strain evidence="2">JCM 4714</strain>
    </source>
</reference>
<dbReference type="Proteomes" id="UP000655443">
    <property type="component" value="Unassembled WGS sequence"/>
</dbReference>
<dbReference type="GO" id="GO:0003989">
    <property type="term" value="F:acetyl-CoA carboxylase activity"/>
    <property type="evidence" value="ECO:0007669"/>
    <property type="project" value="InterPro"/>
</dbReference>
<protein>
    <recommendedName>
        <fullName evidence="4">Acyl-CoA carboxylase subunit epsilon</fullName>
    </recommendedName>
</protein>
<dbReference type="RefSeq" id="WP_189958729.1">
    <property type="nucleotide sequence ID" value="NZ_BMVG01000045.1"/>
</dbReference>
<evidence type="ECO:0008006" key="4">
    <source>
        <dbReference type="Google" id="ProtNLM"/>
    </source>
</evidence>
<dbReference type="Pfam" id="PF13822">
    <property type="entry name" value="ACC_epsilon"/>
    <property type="match status" value="1"/>
</dbReference>
<feature type="region of interest" description="Disordered" evidence="1">
    <location>
        <begin position="35"/>
        <end position="56"/>
    </location>
</feature>
<dbReference type="GO" id="GO:0004658">
    <property type="term" value="F:propionyl-CoA carboxylase activity"/>
    <property type="evidence" value="ECO:0007669"/>
    <property type="project" value="InterPro"/>
</dbReference>
<dbReference type="EMBL" id="BMVG01000045">
    <property type="protein sequence ID" value="GHE13895.1"/>
    <property type="molecule type" value="Genomic_DNA"/>
</dbReference>
<evidence type="ECO:0000313" key="3">
    <source>
        <dbReference type="Proteomes" id="UP000655443"/>
    </source>
</evidence>
<comment type="caution">
    <text evidence="2">The sequence shown here is derived from an EMBL/GenBank/DDBJ whole genome shotgun (WGS) entry which is preliminary data.</text>
</comment>
<accession>A0A918YS04</accession>
<evidence type="ECO:0000313" key="2">
    <source>
        <dbReference type="EMBL" id="GHE13895.1"/>
    </source>
</evidence>
<organism evidence="2 3">
    <name type="scientific">Streptomyces alanosinicus</name>
    <dbReference type="NCBI Taxonomy" id="68171"/>
    <lineage>
        <taxon>Bacteria</taxon>
        <taxon>Bacillati</taxon>
        <taxon>Actinomycetota</taxon>
        <taxon>Actinomycetes</taxon>
        <taxon>Kitasatosporales</taxon>
        <taxon>Streptomycetaceae</taxon>
        <taxon>Streptomyces</taxon>
    </lineage>
</organism>
<keyword evidence="3" id="KW-1185">Reference proteome</keyword>